<keyword evidence="7 14" id="KW-0812">Transmembrane</keyword>
<name>A0AA36D5L0_9BILA</name>
<gene>
    <name evidence="15" type="ORF">MSPICULIGERA_LOCUS19675</name>
</gene>
<keyword evidence="10" id="KW-0969">Cilium</keyword>
<evidence type="ECO:0000313" key="16">
    <source>
        <dbReference type="Proteomes" id="UP001177023"/>
    </source>
</evidence>
<keyword evidence="9 14" id="KW-1133">Transmembrane helix</keyword>
<organism evidence="15 16">
    <name type="scientific">Mesorhabditis spiculigera</name>
    <dbReference type="NCBI Taxonomy" id="96644"/>
    <lineage>
        <taxon>Eukaryota</taxon>
        <taxon>Metazoa</taxon>
        <taxon>Ecdysozoa</taxon>
        <taxon>Nematoda</taxon>
        <taxon>Chromadorea</taxon>
        <taxon>Rhabditida</taxon>
        <taxon>Rhabditina</taxon>
        <taxon>Rhabditomorpha</taxon>
        <taxon>Rhabditoidea</taxon>
        <taxon>Rhabditidae</taxon>
        <taxon>Mesorhabditinae</taxon>
        <taxon>Mesorhabditis</taxon>
    </lineage>
</organism>
<reference evidence="15" key="1">
    <citation type="submission" date="2023-06" db="EMBL/GenBank/DDBJ databases">
        <authorList>
            <person name="Delattre M."/>
        </authorList>
    </citation>
    <scope>NUCLEOTIDE SEQUENCE</scope>
    <source>
        <strain evidence="15">AF72</strain>
    </source>
</reference>
<comment type="subcellular location">
    <subcellularLocation>
        <location evidence="3">Cell projection</location>
        <location evidence="3">Cilium</location>
    </subcellularLocation>
    <subcellularLocation>
        <location evidence="2">Vacuole membrane</location>
        <topology evidence="2">Multi-pass membrane protein</topology>
    </subcellularLocation>
</comment>
<keyword evidence="16" id="KW-1185">Reference proteome</keyword>
<accession>A0AA36D5L0</accession>
<comment type="function">
    <text evidence="1">Required for ciliogenesis.</text>
</comment>
<sequence length="160" mass="18138">MAAGAKELLIVLQLGMIIADLAFNLADNLLHADNMALLMIYILQGTNLVLSVIVLVISFSSTFVFQAGLISLLLKQFSPTLIIAVLYLVLSVTLHFFSLRMRWKSPDSLPWASPWLAGLYVIQRLAAVFYYSSYKKTAFLLSDPRFHSDNKWLREQIRTR</sequence>
<feature type="transmembrane region" description="Helical" evidence="14">
    <location>
        <begin position="48"/>
        <end position="74"/>
    </location>
</feature>
<dbReference type="EMBL" id="CATQJA010002663">
    <property type="protein sequence ID" value="CAJ0581518.1"/>
    <property type="molecule type" value="Genomic_DNA"/>
</dbReference>
<evidence type="ECO:0000256" key="12">
    <source>
        <dbReference type="ARBA" id="ARBA00023180"/>
    </source>
</evidence>
<protein>
    <recommendedName>
        <fullName evidence="5">Transmembrane protein 138</fullName>
    </recommendedName>
</protein>
<dbReference type="GO" id="GO:0030030">
    <property type="term" value="P:cell projection organization"/>
    <property type="evidence" value="ECO:0007669"/>
    <property type="project" value="UniProtKB-KW"/>
</dbReference>
<evidence type="ECO:0000256" key="2">
    <source>
        <dbReference type="ARBA" id="ARBA00004128"/>
    </source>
</evidence>
<evidence type="ECO:0000256" key="10">
    <source>
        <dbReference type="ARBA" id="ARBA00023069"/>
    </source>
</evidence>
<evidence type="ECO:0000256" key="7">
    <source>
        <dbReference type="ARBA" id="ARBA00022692"/>
    </source>
</evidence>
<keyword evidence="13" id="KW-0966">Cell projection</keyword>
<proteinExistence type="inferred from homology"/>
<evidence type="ECO:0000256" key="14">
    <source>
        <dbReference type="SAM" id="Phobius"/>
    </source>
</evidence>
<evidence type="ECO:0000256" key="1">
    <source>
        <dbReference type="ARBA" id="ARBA00003709"/>
    </source>
</evidence>
<keyword evidence="8" id="KW-0970">Cilium biogenesis/degradation</keyword>
<comment type="similarity">
    <text evidence="4">Belongs to the TMEM138 family.</text>
</comment>
<evidence type="ECO:0000256" key="3">
    <source>
        <dbReference type="ARBA" id="ARBA00004138"/>
    </source>
</evidence>
<feature type="transmembrane region" description="Helical" evidence="14">
    <location>
        <begin position="81"/>
        <end position="99"/>
    </location>
</feature>
<evidence type="ECO:0000256" key="4">
    <source>
        <dbReference type="ARBA" id="ARBA00010572"/>
    </source>
</evidence>
<dbReference type="Proteomes" id="UP001177023">
    <property type="component" value="Unassembled WGS sequence"/>
</dbReference>
<keyword evidence="12" id="KW-0325">Glycoprotein</keyword>
<evidence type="ECO:0000256" key="9">
    <source>
        <dbReference type="ARBA" id="ARBA00022989"/>
    </source>
</evidence>
<dbReference type="AlphaFoldDB" id="A0AA36D5L0"/>
<evidence type="ECO:0000256" key="5">
    <source>
        <dbReference type="ARBA" id="ARBA00014515"/>
    </source>
</evidence>
<evidence type="ECO:0000256" key="8">
    <source>
        <dbReference type="ARBA" id="ARBA00022794"/>
    </source>
</evidence>
<evidence type="ECO:0000313" key="15">
    <source>
        <dbReference type="EMBL" id="CAJ0581518.1"/>
    </source>
</evidence>
<dbReference type="PANTHER" id="PTHR13306:SF6">
    <property type="entry name" value="TRANSMEMBRANE PROTEIN 138"/>
    <property type="match status" value="1"/>
</dbReference>
<dbReference type="PANTHER" id="PTHR13306">
    <property type="entry name" value="TRANSMEMBRANE PROTEIN 138"/>
    <property type="match status" value="1"/>
</dbReference>
<feature type="non-terminal residue" evidence="15">
    <location>
        <position position="160"/>
    </location>
</feature>
<dbReference type="GO" id="GO:0005929">
    <property type="term" value="C:cilium"/>
    <property type="evidence" value="ECO:0007669"/>
    <property type="project" value="UniProtKB-SubCell"/>
</dbReference>
<dbReference type="GO" id="GO:0005774">
    <property type="term" value="C:vacuolar membrane"/>
    <property type="evidence" value="ECO:0007669"/>
    <property type="project" value="UniProtKB-SubCell"/>
</dbReference>
<evidence type="ECO:0000256" key="13">
    <source>
        <dbReference type="ARBA" id="ARBA00023273"/>
    </source>
</evidence>
<evidence type="ECO:0000256" key="11">
    <source>
        <dbReference type="ARBA" id="ARBA00023136"/>
    </source>
</evidence>
<keyword evidence="6" id="KW-0926">Vacuole</keyword>
<evidence type="ECO:0000256" key="6">
    <source>
        <dbReference type="ARBA" id="ARBA00022554"/>
    </source>
</evidence>
<comment type="caution">
    <text evidence="15">The sequence shown here is derived from an EMBL/GenBank/DDBJ whole genome shotgun (WGS) entry which is preliminary data.</text>
</comment>
<dbReference type="InterPro" id="IPR024133">
    <property type="entry name" value="TM_138"/>
</dbReference>
<keyword evidence="11 14" id="KW-0472">Membrane</keyword>
<dbReference type="Pfam" id="PF14935">
    <property type="entry name" value="TMEM138"/>
    <property type="match status" value="1"/>
</dbReference>